<accession>A0A9D1ZIE4</accession>
<name>A0A9D1ZIE4_9BACE</name>
<evidence type="ECO:0000313" key="4">
    <source>
        <dbReference type="Proteomes" id="UP000886851"/>
    </source>
</evidence>
<proteinExistence type="predicted"/>
<dbReference type="Proteomes" id="UP000886851">
    <property type="component" value="Unassembled WGS sequence"/>
</dbReference>
<protein>
    <submittedName>
        <fullName evidence="3">Lipocalin family protein</fullName>
    </submittedName>
</protein>
<reference evidence="3" key="1">
    <citation type="journal article" date="2021" name="PeerJ">
        <title>Extensive microbial diversity within the chicken gut microbiome revealed by metagenomics and culture.</title>
        <authorList>
            <person name="Gilroy R."/>
            <person name="Ravi A."/>
            <person name="Getino M."/>
            <person name="Pursley I."/>
            <person name="Horton D.L."/>
            <person name="Alikhan N.F."/>
            <person name="Baker D."/>
            <person name="Gharbi K."/>
            <person name="Hall N."/>
            <person name="Watson M."/>
            <person name="Adriaenssens E.M."/>
            <person name="Foster-Nyarko E."/>
            <person name="Jarju S."/>
            <person name="Secka A."/>
            <person name="Antonio M."/>
            <person name="Oren A."/>
            <person name="Chaudhuri R.R."/>
            <person name="La Ragione R."/>
            <person name="Hildebrand F."/>
            <person name="Pallen M.J."/>
        </authorList>
    </citation>
    <scope>NUCLEOTIDE SEQUENCE</scope>
    <source>
        <strain evidence="3">Gambia2-208</strain>
    </source>
</reference>
<gene>
    <name evidence="3" type="ORF">H9824_06515</name>
</gene>
<feature type="chain" id="PRO_5039105745" evidence="1">
    <location>
        <begin position="25"/>
        <end position="140"/>
    </location>
</feature>
<feature type="domain" description="Lipocalin-like" evidence="2">
    <location>
        <begin position="35"/>
        <end position="118"/>
    </location>
</feature>
<feature type="signal peptide" evidence="1">
    <location>
        <begin position="1"/>
        <end position="24"/>
    </location>
</feature>
<dbReference type="EMBL" id="DXCV01000046">
    <property type="protein sequence ID" value="HIY88338.1"/>
    <property type="molecule type" value="Genomic_DNA"/>
</dbReference>
<dbReference type="InterPro" id="IPR024311">
    <property type="entry name" value="Lipocalin-like"/>
</dbReference>
<evidence type="ECO:0000313" key="3">
    <source>
        <dbReference type="EMBL" id="HIY88338.1"/>
    </source>
</evidence>
<organism evidence="3 4">
    <name type="scientific">Candidatus Bacteroides pullicola</name>
    <dbReference type="NCBI Taxonomy" id="2838475"/>
    <lineage>
        <taxon>Bacteria</taxon>
        <taxon>Pseudomonadati</taxon>
        <taxon>Bacteroidota</taxon>
        <taxon>Bacteroidia</taxon>
        <taxon>Bacteroidales</taxon>
        <taxon>Bacteroidaceae</taxon>
        <taxon>Bacteroides</taxon>
    </lineage>
</organism>
<reference evidence="3" key="2">
    <citation type="submission" date="2021-04" db="EMBL/GenBank/DDBJ databases">
        <authorList>
            <person name="Gilroy R."/>
        </authorList>
    </citation>
    <scope>NUCLEOTIDE SEQUENCE</scope>
    <source>
        <strain evidence="3">Gambia2-208</strain>
    </source>
</reference>
<evidence type="ECO:0000259" key="2">
    <source>
        <dbReference type="Pfam" id="PF13648"/>
    </source>
</evidence>
<comment type="caution">
    <text evidence="3">The sequence shown here is derived from an EMBL/GenBank/DDBJ whole genome shotgun (WGS) entry which is preliminary data.</text>
</comment>
<keyword evidence="1" id="KW-0732">Signal</keyword>
<evidence type="ECO:0000256" key="1">
    <source>
        <dbReference type="SAM" id="SignalP"/>
    </source>
</evidence>
<sequence length="140" mass="15497">MKKYLNLFFMAIVTVCMLSLNSCSDDDGEVLSSDIVGTWKWDSFNTDETEAFFGEQYIQFGSDGQYIEVGIDGFGSEGEVDIIRGQWKQSGNTITVSGNGVPTTTTEITELTDTDLTLVTLGIPMSYKRVADSEIEKYLN</sequence>
<dbReference type="Pfam" id="PF13648">
    <property type="entry name" value="Lipocalin_4"/>
    <property type="match status" value="1"/>
</dbReference>
<dbReference type="AlphaFoldDB" id="A0A9D1ZIE4"/>